<proteinExistence type="predicted"/>
<dbReference type="Proteomes" id="UP000324800">
    <property type="component" value="Unassembled WGS sequence"/>
</dbReference>
<feature type="domain" description="USP" evidence="2">
    <location>
        <begin position="34"/>
        <end position="411"/>
    </location>
</feature>
<dbReference type="AlphaFoldDB" id="A0A5J4VK59"/>
<comment type="caution">
    <text evidence="3">The sequence shown here is derived from an EMBL/GenBank/DDBJ whole genome shotgun (WGS) entry which is preliminary data.</text>
</comment>
<dbReference type="GO" id="GO:0005829">
    <property type="term" value="C:cytosol"/>
    <property type="evidence" value="ECO:0007669"/>
    <property type="project" value="TreeGrafter"/>
</dbReference>
<feature type="compositionally biased region" description="Polar residues" evidence="1">
    <location>
        <begin position="473"/>
        <end position="482"/>
    </location>
</feature>
<evidence type="ECO:0000313" key="3">
    <source>
        <dbReference type="EMBL" id="KAA6382860.1"/>
    </source>
</evidence>
<dbReference type="EMBL" id="SNRW01006552">
    <property type="protein sequence ID" value="KAA6382860.1"/>
    <property type="molecule type" value="Genomic_DNA"/>
</dbReference>
<dbReference type="PROSITE" id="PS00973">
    <property type="entry name" value="USP_2"/>
    <property type="match status" value="1"/>
</dbReference>
<feature type="compositionally biased region" description="Low complexity" evidence="1">
    <location>
        <begin position="441"/>
        <end position="457"/>
    </location>
</feature>
<dbReference type="PROSITE" id="PS50235">
    <property type="entry name" value="USP_3"/>
    <property type="match status" value="1"/>
</dbReference>
<feature type="compositionally biased region" description="Low complexity" evidence="1">
    <location>
        <begin position="563"/>
        <end position="574"/>
    </location>
</feature>
<dbReference type="Pfam" id="PF00443">
    <property type="entry name" value="UCH"/>
    <property type="match status" value="1"/>
</dbReference>
<gene>
    <name evidence="3" type="ORF">EZS28_021613</name>
</gene>
<feature type="region of interest" description="Disordered" evidence="1">
    <location>
        <begin position="398"/>
        <end position="482"/>
    </location>
</feature>
<dbReference type="SUPFAM" id="SSF54001">
    <property type="entry name" value="Cysteine proteinases"/>
    <property type="match status" value="1"/>
</dbReference>
<dbReference type="InterPro" id="IPR050164">
    <property type="entry name" value="Peptidase_C19"/>
</dbReference>
<feature type="compositionally biased region" description="Acidic residues" evidence="1">
    <location>
        <begin position="458"/>
        <end position="467"/>
    </location>
</feature>
<feature type="region of interest" description="Disordered" evidence="1">
    <location>
        <begin position="1"/>
        <end position="35"/>
    </location>
</feature>
<dbReference type="PANTHER" id="PTHR24006:SF827">
    <property type="entry name" value="UBIQUITIN CARBOXYL-TERMINAL HYDROLASE 34"/>
    <property type="match status" value="1"/>
</dbReference>
<evidence type="ECO:0000259" key="2">
    <source>
        <dbReference type="PROSITE" id="PS50235"/>
    </source>
</evidence>
<name>A0A5J4VK59_9EUKA</name>
<feature type="compositionally biased region" description="Basic and acidic residues" evidence="1">
    <location>
        <begin position="398"/>
        <end position="432"/>
    </location>
</feature>
<dbReference type="InterPro" id="IPR018200">
    <property type="entry name" value="USP_CS"/>
</dbReference>
<sequence>MLSWNGRNWGEKKPQTTTDIQPSIRPQRPTINPNGQRIVLPEEKLEVEQFTRSKQDALRDPNIRTTNQGTFEELKSLFFELQNGQNANGISGQDKQVPTLTGFLDKYRDITGNKIDQNEQQDVNLFLMNLFDHLEIHLDCLEMHNFVRRYFRCFLSEQQICANGHLINNAQRSKIITVQKSGVSNLYEALGGMIRGIYAKDVICSQCKKENKGNNILIKRTLLQTLPNTIIFNIARVDYDVKKGRAVKDKSKFTFPYGLNQKQRDGQRGRYLNEEDQLDDILDLTPFTREAVLKNEAIFSSNQERYQSIKSKIDNYRKDKDKESDIRNYPVKQTSYDNIGRGEQYYKFRLVGVVVHSGNATGGHYYSYIRERNPPYRWIKFDDNKTHYVMFRNEINEQEKEKEKEISKEKEKERQKQREKQKQMERVDKNIILEDSESEDVQPVNNQNQLNDQNDCQSDYEESDIQDEDRIGSGSSPSSNQYQDLQGFITIFSNQYDLMEEEFFGGDNPYNNFNADLLGGQQYNQEFRREMMERQNSACLIIYERIQPIDDWAFELGLVPQNAQQQQTPQIQNTRNLQEDQLRY</sequence>
<dbReference type="InterPro" id="IPR001394">
    <property type="entry name" value="Peptidase_C19_UCH"/>
</dbReference>
<dbReference type="GO" id="GO:0005634">
    <property type="term" value="C:nucleus"/>
    <property type="evidence" value="ECO:0007669"/>
    <property type="project" value="TreeGrafter"/>
</dbReference>
<organism evidence="3 4">
    <name type="scientific">Streblomastix strix</name>
    <dbReference type="NCBI Taxonomy" id="222440"/>
    <lineage>
        <taxon>Eukaryota</taxon>
        <taxon>Metamonada</taxon>
        <taxon>Preaxostyla</taxon>
        <taxon>Oxymonadida</taxon>
        <taxon>Streblomastigidae</taxon>
        <taxon>Streblomastix</taxon>
    </lineage>
</organism>
<dbReference type="GO" id="GO:0016579">
    <property type="term" value="P:protein deubiquitination"/>
    <property type="evidence" value="ECO:0007669"/>
    <property type="project" value="InterPro"/>
</dbReference>
<evidence type="ECO:0000256" key="1">
    <source>
        <dbReference type="SAM" id="MobiDB-lite"/>
    </source>
</evidence>
<dbReference type="PANTHER" id="PTHR24006">
    <property type="entry name" value="UBIQUITIN CARBOXYL-TERMINAL HYDROLASE"/>
    <property type="match status" value="1"/>
</dbReference>
<accession>A0A5J4VK59</accession>
<dbReference type="InterPro" id="IPR028889">
    <property type="entry name" value="USP"/>
</dbReference>
<dbReference type="OrthoDB" id="289038at2759"/>
<protein>
    <recommendedName>
        <fullName evidence="2">USP domain-containing protein</fullName>
    </recommendedName>
</protein>
<dbReference type="Gene3D" id="3.90.70.10">
    <property type="entry name" value="Cysteine proteinases"/>
    <property type="match status" value="1"/>
</dbReference>
<reference evidence="3 4" key="1">
    <citation type="submission" date="2019-03" db="EMBL/GenBank/DDBJ databases">
        <title>Single cell metagenomics reveals metabolic interactions within the superorganism composed of flagellate Streblomastix strix and complex community of Bacteroidetes bacteria on its surface.</title>
        <authorList>
            <person name="Treitli S.C."/>
            <person name="Kolisko M."/>
            <person name="Husnik F."/>
            <person name="Keeling P."/>
            <person name="Hampl V."/>
        </authorList>
    </citation>
    <scope>NUCLEOTIDE SEQUENCE [LARGE SCALE GENOMIC DNA]</scope>
    <source>
        <strain evidence="3">ST1C</strain>
    </source>
</reference>
<dbReference type="GO" id="GO:0004843">
    <property type="term" value="F:cysteine-type deubiquitinase activity"/>
    <property type="evidence" value="ECO:0007669"/>
    <property type="project" value="InterPro"/>
</dbReference>
<feature type="region of interest" description="Disordered" evidence="1">
    <location>
        <begin position="563"/>
        <end position="584"/>
    </location>
</feature>
<evidence type="ECO:0000313" key="4">
    <source>
        <dbReference type="Proteomes" id="UP000324800"/>
    </source>
</evidence>
<dbReference type="InterPro" id="IPR038765">
    <property type="entry name" value="Papain-like_cys_pep_sf"/>
</dbReference>